<reference evidence="3" key="1">
    <citation type="submission" date="2023-03" db="EMBL/GenBank/DDBJ databases">
        <title>Massive genome expansion in bonnet fungi (Mycena s.s.) driven by repeated elements and novel gene families across ecological guilds.</title>
        <authorList>
            <consortium name="Lawrence Berkeley National Laboratory"/>
            <person name="Harder C.B."/>
            <person name="Miyauchi S."/>
            <person name="Viragh M."/>
            <person name="Kuo A."/>
            <person name="Thoen E."/>
            <person name="Andreopoulos B."/>
            <person name="Lu D."/>
            <person name="Skrede I."/>
            <person name="Drula E."/>
            <person name="Henrissat B."/>
            <person name="Morin E."/>
            <person name="Kohler A."/>
            <person name="Barry K."/>
            <person name="LaButti K."/>
            <person name="Morin E."/>
            <person name="Salamov A."/>
            <person name="Lipzen A."/>
            <person name="Mereny Z."/>
            <person name="Hegedus B."/>
            <person name="Baldrian P."/>
            <person name="Stursova M."/>
            <person name="Weitz H."/>
            <person name="Taylor A."/>
            <person name="Grigoriev I.V."/>
            <person name="Nagy L.G."/>
            <person name="Martin F."/>
            <person name="Kauserud H."/>
        </authorList>
    </citation>
    <scope>NUCLEOTIDE SEQUENCE</scope>
    <source>
        <strain evidence="3">CBHHK188m</strain>
    </source>
</reference>
<dbReference type="GO" id="GO:0016491">
    <property type="term" value="F:oxidoreductase activity"/>
    <property type="evidence" value="ECO:0007669"/>
    <property type="project" value="UniProtKB-KW"/>
</dbReference>
<dbReference type="PANTHER" id="PTHR24320:SF283">
    <property type="entry name" value="RETINOL DEHYDROGENASE 11"/>
    <property type="match status" value="1"/>
</dbReference>
<dbReference type="EMBL" id="JARJLG010000109">
    <property type="protein sequence ID" value="KAJ7744030.1"/>
    <property type="molecule type" value="Genomic_DNA"/>
</dbReference>
<comment type="caution">
    <text evidence="3">The sequence shown here is derived from an EMBL/GenBank/DDBJ whole genome shotgun (WGS) entry which is preliminary data.</text>
</comment>
<organism evidence="3 4">
    <name type="scientific">Mycena maculata</name>
    <dbReference type="NCBI Taxonomy" id="230809"/>
    <lineage>
        <taxon>Eukaryota</taxon>
        <taxon>Fungi</taxon>
        <taxon>Dikarya</taxon>
        <taxon>Basidiomycota</taxon>
        <taxon>Agaricomycotina</taxon>
        <taxon>Agaricomycetes</taxon>
        <taxon>Agaricomycetidae</taxon>
        <taxon>Agaricales</taxon>
        <taxon>Marasmiineae</taxon>
        <taxon>Mycenaceae</taxon>
        <taxon>Mycena</taxon>
    </lineage>
</organism>
<proteinExistence type="inferred from homology"/>
<name>A0AAD7IK41_9AGAR</name>
<keyword evidence="2" id="KW-0560">Oxidoreductase</keyword>
<dbReference type="PANTHER" id="PTHR24320">
    <property type="entry name" value="RETINOL DEHYDROGENASE"/>
    <property type="match status" value="1"/>
</dbReference>
<dbReference type="Proteomes" id="UP001215280">
    <property type="component" value="Unassembled WGS sequence"/>
</dbReference>
<gene>
    <name evidence="3" type="ORF">DFH07DRAFT_963861</name>
</gene>
<evidence type="ECO:0000256" key="1">
    <source>
        <dbReference type="ARBA" id="ARBA00006484"/>
    </source>
</evidence>
<evidence type="ECO:0000256" key="2">
    <source>
        <dbReference type="ARBA" id="ARBA00023002"/>
    </source>
</evidence>
<accession>A0AAD7IK41</accession>
<keyword evidence="4" id="KW-1185">Reference proteome</keyword>
<dbReference type="Gene3D" id="3.40.50.720">
    <property type="entry name" value="NAD(P)-binding Rossmann-like Domain"/>
    <property type="match status" value="1"/>
</dbReference>
<evidence type="ECO:0000313" key="3">
    <source>
        <dbReference type="EMBL" id="KAJ7744030.1"/>
    </source>
</evidence>
<dbReference type="SUPFAM" id="SSF51735">
    <property type="entry name" value="NAD(P)-binding Rossmann-fold domains"/>
    <property type="match status" value="1"/>
</dbReference>
<dbReference type="AlphaFoldDB" id="A0AAD7IK41"/>
<sequence>MHNYTGTQLRAVLIHNAAGGQGPFELTEDKLEPQMAISHFGPFLFTKLVTSKLLGAGSADYTPHVVFVSSASEGYSWAKFTEILTAAELSCRAKGRINAYGLHPGAIFTNIQQREESIKFFKAAGIITADGRPNPAVPFEWKTIPQGAAITVAASLDTRLDVKPGTYLWDGMAANDKMSANSTVPPGEGGGAMGAYG</sequence>
<evidence type="ECO:0008006" key="5">
    <source>
        <dbReference type="Google" id="ProtNLM"/>
    </source>
</evidence>
<evidence type="ECO:0000313" key="4">
    <source>
        <dbReference type="Proteomes" id="UP001215280"/>
    </source>
</evidence>
<comment type="similarity">
    <text evidence="1">Belongs to the short-chain dehydrogenases/reductases (SDR) family.</text>
</comment>
<dbReference type="InterPro" id="IPR036291">
    <property type="entry name" value="NAD(P)-bd_dom_sf"/>
</dbReference>
<protein>
    <recommendedName>
        <fullName evidence="5">Short-chain dehydrogenase</fullName>
    </recommendedName>
</protein>